<dbReference type="InterPro" id="IPR057154">
    <property type="entry name" value="DUF7832"/>
</dbReference>
<organism evidence="3 4">
    <name type="scientific">Ruminococcus bicirculans</name>
    <name type="common">ex Wegman et al. 2014</name>
    <dbReference type="NCBI Taxonomy" id="1160721"/>
    <lineage>
        <taxon>Bacteria</taxon>
        <taxon>Bacillati</taxon>
        <taxon>Bacillota</taxon>
        <taxon>Clostridia</taxon>
        <taxon>Eubacteriales</taxon>
        <taxon>Oscillospiraceae</taxon>
        <taxon>Ruminococcus</taxon>
    </lineage>
</organism>
<dbReference type="AlphaFoldDB" id="A0AAP3QKB6"/>
<dbReference type="Proteomes" id="UP001211421">
    <property type="component" value="Unassembled WGS sequence"/>
</dbReference>
<dbReference type="EMBL" id="JAQMLV010000004">
    <property type="protein sequence ID" value="MDB8744173.1"/>
    <property type="molecule type" value="Genomic_DNA"/>
</dbReference>
<reference evidence="3" key="1">
    <citation type="submission" date="2023-01" db="EMBL/GenBank/DDBJ databases">
        <title>Human gut microbiome strain richness.</title>
        <authorList>
            <person name="Chen-Liaw A."/>
        </authorList>
    </citation>
    <scope>NUCLEOTIDE SEQUENCE</scope>
    <source>
        <strain evidence="3">1001275st1_F4_1001275B_160808</strain>
        <strain evidence="2">D59st1_B8_D59t2_181005</strain>
    </source>
</reference>
<feature type="domain" description="DUF7832" evidence="1">
    <location>
        <begin position="3"/>
        <end position="118"/>
    </location>
</feature>
<gene>
    <name evidence="3" type="ORF">PNU62_04005</name>
    <name evidence="2" type="ORF">PNV70_01655</name>
</gene>
<accession>A0AAP3QKB6</accession>
<evidence type="ECO:0000313" key="3">
    <source>
        <dbReference type="EMBL" id="MDB8744173.1"/>
    </source>
</evidence>
<dbReference type="EMBL" id="JAQMLS010000001">
    <property type="protein sequence ID" value="MDB8740771.1"/>
    <property type="molecule type" value="Genomic_DNA"/>
</dbReference>
<evidence type="ECO:0000259" key="1">
    <source>
        <dbReference type="Pfam" id="PF25191"/>
    </source>
</evidence>
<protein>
    <recommendedName>
        <fullName evidence="1">DUF7832 domain-containing protein</fullName>
    </recommendedName>
</protein>
<dbReference type="Pfam" id="PF25191">
    <property type="entry name" value="DUF7832"/>
    <property type="match status" value="1"/>
</dbReference>
<evidence type="ECO:0000313" key="2">
    <source>
        <dbReference type="EMBL" id="MDB8740771.1"/>
    </source>
</evidence>
<comment type="caution">
    <text evidence="3">The sequence shown here is derived from an EMBL/GenBank/DDBJ whole genome shotgun (WGS) entry which is preliminary data.</text>
</comment>
<proteinExistence type="predicted"/>
<name>A0AAP3QKB6_9FIRM</name>
<sequence>MAIDKADWHWDDTEKLYRKTNNVEGKLTEEQQEEIWLLASNHIGLFLRWLIDRGFNELIDESDEKYCVQVREGKMSGAEYIMYILDGVLCDDVIKPDVYDFVEKYYDEQYFKDYGETCPVKDLSVPCYGFISGDDDYNALRPLIDEAYEEYCREK</sequence>
<dbReference type="Proteomes" id="UP001211015">
    <property type="component" value="Unassembled WGS sequence"/>
</dbReference>
<evidence type="ECO:0000313" key="4">
    <source>
        <dbReference type="Proteomes" id="UP001211015"/>
    </source>
</evidence>
<dbReference type="RefSeq" id="WP_195387941.1">
    <property type="nucleotide sequence ID" value="NZ_DAVZMI010000003.1"/>
</dbReference>